<dbReference type="Proteomes" id="UP000233140">
    <property type="component" value="Unassembled WGS sequence"/>
</dbReference>
<dbReference type="AlphaFoldDB" id="A0A2K5XQL3"/>
<reference evidence="2" key="2">
    <citation type="submission" date="2025-09" db="UniProtKB">
        <authorList>
            <consortium name="Ensembl"/>
        </authorList>
    </citation>
    <scope>IDENTIFICATION</scope>
</reference>
<feature type="signal peptide" evidence="1">
    <location>
        <begin position="1"/>
        <end position="23"/>
    </location>
</feature>
<proteinExistence type="predicted"/>
<protein>
    <submittedName>
        <fullName evidence="2">Uncharacterized protein</fullName>
    </submittedName>
</protein>
<evidence type="ECO:0000313" key="3">
    <source>
        <dbReference type="Proteomes" id="UP000233140"/>
    </source>
</evidence>
<dbReference type="Ensembl" id="ENSMLET00000026824.1">
    <property type="protein sequence ID" value="ENSMLEP00000005607.1"/>
    <property type="gene ID" value="ENSMLEG00000024537.1"/>
</dbReference>
<accession>A0A2K5XQL3</accession>
<name>A0A2K5XQL3_MANLE</name>
<reference evidence="2" key="1">
    <citation type="submission" date="2025-08" db="UniProtKB">
        <authorList>
            <consortium name="Ensembl"/>
        </authorList>
    </citation>
    <scope>IDENTIFICATION</scope>
</reference>
<evidence type="ECO:0000313" key="2">
    <source>
        <dbReference type="Ensembl" id="ENSMLEP00000005607.1"/>
    </source>
</evidence>
<evidence type="ECO:0000256" key="1">
    <source>
        <dbReference type="SAM" id="SignalP"/>
    </source>
</evidence>
<sequence length="59" mass="6750">MKKICVTCFIVILTLLQWSGTKPAISLRFTCVVDCIIFHSILPVNDLIEEIVFWPKNKA</sequence>
<organism evidence="2 3">
    <name type="scientific">Mandrillus leucophaeus</name>
    <name type="common">Drill</name>
    <name type="synonym">Papio leucophaeus</name>
    <dbReference type="NCBI Taxonomy" id="9568"/>
    <lineage>
        <taxon>Eukaryota</taxon>
        <taxon>Metazoa</taxon>
        <taxon>Chordata</taxon>
        <taxon>Craniata</taxon>
        <taxon>Vertebrata</taxon>
        <taxon>Euteleostomi</taxon>
        <taxon>Mammalia</taxon>
        <taxon>Eutheria</taxon>
        <taxon>Euarchontoglires</taxon>
        <taxon>Primates</taxon>
        <taxon>Haplorrhini</taxon>
        <taxon>Catarrhini</taxon>
        <taxon>Cercopithecidae</taxon>
        <taxon>Cercopithecinae</taxon>
        <taxon>Mandrillus</taxon>
    </lineage>
</organism>
<keyword evidence="3" id="KW-1185">Reference proteome</keyword>
<feature type="chain" id="PRO_5014406919" evidence="1">
    <location>
        <begin position="24"/>
        <end position="59"/>
    </location>
</feature>
<dbReference type="OMA" id="DCIIFHS"/>
<keyword evidence="1" id="KW-0732">Signal</keyword>